<evidence type="ECO:0000313" key="1">
    <source>
        <dbReference type="EMBL" id="KAJ4717377.1"/>
    </source>
</evidence>
<proteinExistence type="predicted"/>
<reference evidence="1 2" key="1">
    <citation type="journal article" date="2023" name="Science">
        <title>Complex scaffold remodeling in plant triterpene biosynthesis.</title>
        <authorList>
            <person name="De La Pena R."/>
            <person name="Hodgson H."/>
            <person name="Liu J.C."/>
            <person name="Stephenson M.J."/>
            <person name="Martin A.C."/>
            <person name="Owen C."/>
            <person name="Harkess A."/>
            <person name="Leebens-Mack J."/>
            <person name="Jimenez L.E."/>
            <person name="Osbourn A."/>
            <person name="Sattely E.S."/>
        </authorList>
    </citation>
    <scope>NUCLEOTIDE SEQUENCE [LARGE SCALE GENOMIC DNA]</scope>
    <source>
        <strain evidence="2">cv. JPN11</strain>
        <tissue evidence="1">Leaf</tissue>
    </source>
</reference>
<dbReference type="EMBL" id="CM051399">
    <property type="protein sequence ID" value="KAJ4717377.1"/>
    <property type="molecule type" value="Genomic_DNA"/>
</dbReference>
<organism evidence="1 2">
    <name type="scientific">Melia azedarach</name>
    <name type="common">Chinaberry tree</name>
    <dbReference type="NCBI Taxonomy" id="155640"/>
    <lineage>
        <taxon>Eukaryota</taxon>
        <taxon>Viridiplantae</taxon>
        <taxon>Streptophyta</taxon>
        <taxon>Embryophyta</taxon>
        <taxon>Tracheophyta</taxon>
        <taxon>Spermatophyta</taxon>
        <taxon>Magnoliopsida</taxon>
        <taxon>eudicotyledons</taxon>
        <taxon>Gunneridae</taxon>
        <taxon>Pentapetalae</taxon>
        <taxon>rosids</taxon>
        <taxon>malvids</taxon>
        <taxon>Sapindales</taxon>
        <taxon>Meliaceae</taxon>
        <taxon>Melia</taxon>
    </lineage>
</organism>
<name>A0ACC1Y2K3_MELAZ</name>
<sequence>MSTITPSACVNSHIEGIHGGFCVRATTARTQRQRTQKLECSNIRMARRGRASLVVLGDLGRSPHMQYHALSLARQTGSKPHDAILKHPSIHIHTMTQWPAVPRGLPKLLPPMLLWLNPFIQFLMLMWFLCVKISSPDIFIPQVSLFLSGNSMFL</sequence>
<keyword evidence="2" id="KW-1185">Reference proteome</keyword>
<gene>
    <name evidence="1" type="ORF">OWV82_012273</name>
</gene>
<protein>
    <submittedName>
        <fullName evidence="1">UDP-glycosyltransferase TURAN-like</fullName>
    </submittedName>
</protein>
<dbReference type="Proteomes" id="UP001164539">
    <property type="component" value="Chromosome 6"/>
</dbReference>
<evidence type="ECO:0000313" key="2">
    <source>
        <dbReference type="Proteomes" id="UP001164539"/>
    </source>
</evidence>
<comment type="caution">
    <text evidence="1">The sequence shown here is derived from an EMBL/GenBank/DDBJ whole genome shotgun (WGS) entry which is preliminary data.</text>
</comment>
<accession>A0ACC1Y2K3</accession>